<accession>A0A835KSE4</accession>
<name>A0A835KSE4_9POAL</name>
<keyword evidence="3" id="KW-1185">Reference proteome</keyword>
<evidence type="ECO:0000313" key="2">
    <source>
        <dbReference type="EMBL" id="KAF8766335.1"/>
    </source>
</evidence>
<dbReference type="Proteomes" id="UP000636709">
    <property type="component" value="Unassembled WGS sequence"/>
</dbReference>
<proteinExistence type="predicted"/>
<feature type="compositionally biased region" description="Polar residues" evidence="1">
    <location>
        <begin position="153"/>
        <end position="163"/>
    </location>
</feature>
<dbReference type="EMBL" id="JACEFO010000520">
    <property type="protein sequence ID" value="KAF8766335.1"/>
    <property type="molecule type" value="Genomic_DNA"/>
</dbReference>
<comment type="caution">
    <text evidence="2">The sequence shown here is derived from an EMBL/GenBank/DDBJ whole genome shotgun (WGS) entry which is preliminary data.</text>
</comment>
<organism evidence="2 3">
    <name type="scientific">Digitaria exilis</name>
    <dbReference type="NCBI Taxonomy" id="1010633"/>
    <lineage>
        <taxon>Eukaryota</taxon>
        <taxon>Viridiplantae</taxon>
        <taxon>Streptophyta</taxon>
        <taxon>Embryophyta</taxon>
        <taxon>Tracheophyta</taxon>
        <taxon>Spermatophyta</taxon>
        <taxon>Magnoliopsida</taxon>
        <taxon>Liliopsida</taxon>
        <taxon>Poales</taxon>
        <taxon>Poaceae</taxon>
        <taxon>PACMAD clade</taxon>
        <taxon>Panicoideae</taxon>
        <taxon>Panicodae</taxon>
        <taxon>Paniceae</taxon>
        <taxon>Anthephorinae</taxon>
        <taxon>Digitaria</taxon>
    </lineage>
</organism>
<sequence length="553" mass="61203">MRQTQTIRAVDGGSYTMCSAASVQKIQVPLSPSFFLRSVPPDQAPQMEAKAQPRIQARVERGTHAAVLPVCVEACVQPRACRSSWIGARYAKLDQRTFDLRWSRSDPIPFPFLYGPVSRADGPTSKLQTCAHITRGVREEEAATEAARGQGTSAGRNQRNTTPQPSPAAPIRSRPWTPRRVRASGDARSMAIPLPHLLSYPPIPRAKFPQLVATRAGARYEYCRFRCQAMPRAVAAARSGSGSRRDVTVRSFSVPYPGVILPRIHIHFALAFVCQITRGSLAFHRSLVKRLPHSASSTCGGGKDGTMQANRATPRELVLLDPSFAAAHPQTTRFFQTSDGLLRDDTFFAPTLRAKSLYMYVYLKTQRAHRAPRSGHAAFAGSSNRKWGIRMRALFLGTCRRLNQRLSTNCKYTIFVKMRPEPADQTLKKRDGSEGGIQSYRELWLSATGQVASRQQQKIPCYRCATLSDAKEATGRESGRRARMSARRKAVITHQQRLLQRQQTKHSRRPLGSICPGGERPLTTGARGHHGGIKVIGTRAGSRPMLVMSCLVL</sequence>
<dbReference type="AlphaFoldDB" id="A0A835KSE4"/>
<gene>
    <name evidence="2" type="ORF">HU200_007853</name>
</gene>
<reference evidence="2" key="1">
    <citation type="submission" date="2020-07" db="EMBL/GenBank/DDBJ databases">
        <title>Genome sequence and genetic diversity analysis of an under-domesticated orphan crop, white fonio (Digitaria exilis).</title>
        <authorList>
            <person name="Bennetzen J.L."/>
            <person name="Chen S."/>
            <person name="Ma X."/>
            <person name="Wang X."/>
            <person name="Yssel A.E.J."/>
            <person name="Chaluvadi S.R."/>
            <person name="Johnson M."/>
            <person name="Gangashetty P."/>
            <person name="Hamidou F."/>
            <person name="Sanogo M.D."/>
            <person name="Zwaenepoel A."/>
            <person name="Wallace J."/>
            <person name="Van De Peer Y."/>
            <person name="Van Deynze A."/>
        </authorList>
    </citation>
    <scope>NUCLEOTIDE SEQUENCE</scope>
    <source>
        <tissue evidence="2">Leaves</tissue>
    </source>
</reference>
<protein>
    <submittedName>
        <fullName evidence="2">Uncharacterized protein</fullName>
    </submittedName>
</protein>
<feature type="region of interest" description="Disordered" evidence="1">
    <location>
        <begin position="137"/>
        <end position="180"/>
    </location>
</feature>
<feature type="region of interest" description="Disordered" evidence="1">
    <location>
        <begin position="500"/>
        <end position="530"/>
    </location>
</feature>
<evidence type="ECO:0000313" key="3">
    <source>
        <dbReference type="Proteomes" id="UP000636709"/>
    </source>
</evidence>
<evidence type="ECO:0000256" key="1">
    <source>
        <dbReference type="SAM" id="MobiDB-lite"/>
    </source>
</evidence>